<sequence length="692" mass="79128">MSTPLFEACEKGDINRVKSLIEGKCHIENVNEQGRTVLHYCSDNKTIHCARLLLNDELIKEKILDLQDKEGCSALHLACMNGNQVMVKYLCEQGANVNLLDHESRSVMHWIAACGHLHLFDILLKYKAPVHTPDIRGAFPIHFASQLCGTSAGTNSTIHVDKGLAILQKFIDCKVDIDGIDEQQRTPLMWAASAGAVDELRLLYKYGADQLHVDKNSLSALHCAACGGHADCIRMLIEYYRCPIEGVDIRGWTPLFYSITNNHPSICQLLLDLTANPNHKDQRGRTPSHCAITDGNLDCLQVLMKSSANIWLKNKRGDYPIHEAINTISTNQSRNQTIQNEQIFAVIRYIFQLNPNKINIQNDNHRTPLHLAASLGEIETCEILIECGAKINSLIQTVADDYMTPCDLARLNHQEACANYLIYKHGGQYGAKLANIFARRIQKCYHQYKLRKTTSTIEREKLNNKPKNMLRKQKQHSCPVILTGNSNNNLLKQEKIGLDNTNEDNHLQFASVYLSTDDPLQDEDNLQERRHLFMKSKTATSMQDSDDSRMNSTNKIIIQTSNSVATYNKLYDRRKIIVEELHKLRQAKMNNNYIVINRSLYKILIENAFNPQNRGVEEIEKYLDTLISTYDSELEAIRKRTNVRQLISVFFYSTKQRLLYTRVYQRGKVVEHLLCFNQLITSIEKQQQQQEK</sequence>
<protein>
    <recommendedName>
        <fullName evidence="6">Inversin</fullName>
    </recommendedName>
</protein>
<gene>
    <name evidence="4" type="ORF">KQP761_LOCUS37701</name>
</gene>
<dbReference type="InterPro" id="IPR036770">
    <property type="entry name" value="Ankyrin_rpt-contain_sf"/>
</dbReference>
<reference evidence="4" key="1">
    <citation type="submission" date="2021-02" db="EMBL/GenBank/DDBJ databases">
        <authorList>
            <person name="Nowell W R."/>
        </authorList>
    </citation>
    <scope>NUCLEOTIDE SEQUENCE</scope>
</reference>
<feature type="repeat" description="ANK" evidence="3">
    <location>
        <begin position="70"/>
        <end position="102"/>
    </location>
</feature>
<dbReference type="PANTHER" id="PTHR24198">
    <property type="entry name" value="ANKYRIN REPEAT AND PROTEIN KINASE DOMAIN-CONTAINING PROTEIN"/>
    <property type="match status" value="1"/>
</dbReference>
<evidence type="ECO:0000313" key="5">
    <source>
        <dbReference type="Proteomes" id="UP000663834"/>
    </source>
</evidence>
<dbReference type="InterPro" id="IPR002110">
    <property type="entry name" value="Ankyrin_rpt"/>
</dbReference>
<feature type="repeat" description="ANK" evidence="3">
    <location>
        <begin position="183"/>
        <end position="215"/>
    </location>
</feature>
<evidence type="ECO:0008006" key="6">
    <source>
        <dbReference type="Google" id="ProtNLM"/>
    </source>
</evidence>
<proteinExistence type="predicted"/>
<dbReference type="Proteomes" id="UP000663834">
    <property type="component" value="Unassembled WGS sequence"/>
</dbReference>
<keyword evidence="1" id="KW-0677">Repeat</keyword>
<feature type="repeat" description="ANK" evidence="3">
    <location>
        <begin position="283"/>
        <end position="315"/>
    </location>
</feature>
<dbReference type="SMART" id="SM00248">
    <property type="entry name" value="ANK"/>
    <property type="match status" value="9"/>
</dbReference>
<organism evidence="4 5">
    <name type="scientific">Rotaria magnacalcarata</name>
    <dbReference type="NCBI Taxonomy" id="392030"/>
    <lineage>
        <taxon>Eukaryota</taxon>
        <taxon>Metazoa</taxon>
        <taxon>Spiralia</taxon>
        <taxon>Gnathifera</taxon>
        <taxon>Rotifera</taxon>
        <taxon>Eurotatoria</taxon>
        <taxon>Bdelloidea</taxon>
        <taxon>Philodinida</taxon>
        <taxon>Philodinidae</taxon>
        <taxon>Rotaria</taxon>
    </lineage>
</organism>
<name>A0A816HB88_9BILA</name>
<feature type="repeat" description="ANK" evidence="3">
    <location>
        <begin position="250"/>
        <end position="282"/>
    </location>
</feature>
<dbReference type="PROSITE" id="PS50297">
    <property type="entry name" value="ANK_REP_REGION"/>
    <property type="match status" value="4"/>
</dbReference>
<dbReference type="OrthoDB" id="10258888at2759"/>
<dbReference type="Gene3D" id="1.25.40.20">
    <property type="entry name" value="Ankyrin repeat-containing domain"/>
    <property type="match status" value="3"/>
</dbReference>
<evidence type="ECO:0000256" key="2">
    <source>
        <dbReference type="ARBA" id="ARBA00023043"/>
    </source>
</evidence>
<feature type="repeat" description="ANK" evidence="3">
    <location>
        <begin position="364"/>
        <end position="396"/>
    </location>
</feature>
<evidence type="ECO:0000256" key="3">
    <source>
        <dbReference type="PROSITE-ProRule" id="PRU00023"/>
    </source>
</evidence>
<evidence type="ECO:0000256" key="1">
    <source>
        <dbReference type="ARBA" id="ARBA00022737"/>
    </source>
</evidence>
<accession>A0A816HB88</accession>
<dbReference type="SUPFAM" id="SSF48403">
    <property type="entry name" value="Ankyrin repeat"/>
    <property type="match status" value="1"/>
</dbReference>
<dbReference type="PANTHER" id="PTHR24198:SF165">
    <property type="entry name" value="ANKYRIN REPEAT-CONTAINING PROTEIN-RELATED"/>
    <property type="match status" value="1"/>
</dbReference>
<dbReference type="EMBL" id="CAJNOW010021359">
    <property type="protein sequence ID" value="CAF1683858.1"/>
    <property type="molecule type" value="Genomic_DNA"/>
</dbReference>
<dbReference type="PROSITE" id="PS50088">
    <property type="entry name" value="ANK_REPEAT"/>
    <property type="match status" value="5"/>
</dbReference>
<comment type="caution">
    <text evidence="4">The sequence shown here is derived from an EMBL/GenBank/DDBJ whole genome shotgun (WGS) entry which is preliminary data.</text>
</comment>
<keyword evidence="2 3" id="KW-0040">ANK repeat</keyword>
<dbReference type="AlphaFoldDB" id="A0A816HB88"/>
<dbReference type="Pfam" id="PF12796">
    <property type="entry name" value="Ank_2"/>
    <property type="match status" value="5"/>
</dbReference>
<evidence type="ECO:0000313" key="4">
    <source>
        <dbReference type="EMBL" id="CAF1683858.1"/>
    </source>
</evidence>